<evidence type="ECO:0000313" key="1">
    <source>
        <dbReference type="EMBL" id="NMH28083.1"/>
    </source>
</evidence>
<evidence type="ECO:0008006" key="3">
    <source>
        <dbReference type="Google" id="ProtNLM"/>
    </source>
</evidence>
<dbReference type="AlphaFoldDB" id="A0A972FLS9"/>
<gene>
    <name evidence="1" type="ORF">G6047_08565</name>
</gene>
<keyword evidence="2" id="KW-1185">Reference proteome</keyword>
<name>A0A972FLS9_9FLAO</name>
<accession>A0A972FLS9</accession>
<dbReference type="EMBL" id="JAAMPU010000104">
    <property type="protein sequence ID" value="NMH28083.1"/>
    <property type="molecule type" value="Genomic_DNA"/>
</dbReference>
<organism evidence="1 2">
    <name type="scientific">Flavobacterium silvaticum</name>
    <dbReference type="NCBI Taxonomy" id="1852020"/>
    <lineage>
        <taxon>Bacteria</taxon>
        <taxon>Pseudomonadati</taxon>
        <taxon>Bacteroidota</taxon>
        <taxon>Flavobacteriia</taxon>
        <taxon>Flavobacteriales</taxon>
        <taxon>Flavobacteriaceae</taxon>
        <taxon>Flavobacterium</taxon>
    </lineage>
</organism>
<dbReference type="RefSeq" id="WP_169527193.1">
    <property type="nucleotide sequence ID" value="NZ_JAAMPU010000104.1"/>
</dbReference>
<dbReference type="Proteomes" id="UP000712080">
    <property type="component" value="Unassembled WGS sequence"/>
</dbReference>
<reference evidence="1" key="1">
    <citation type="submission" date="2020-02" db="EMBL/GenBank/DDBJ databases">
        <title>Flavobacterium sp. genome.</title>
        <authorList>
            <person name="Jung H.S."/>
            <person name="Baek J.H."/>
            <person name="Jeon C.O."/>
        </authorList>
    </citation>
    <scope>NUCLEOTIDE SEQUENCE</scope>
    <source>
        <strain evidence="1">SE-s28</strain>
    </source>
</reference>
<sequence>MYIHDEHIKLPEDPDTVVWKYLDLSKLVDLLLNKQLFMSRSDKFEDQHEGTFSEPTYNEIKKLSADNPDFLKYYKKHREKVVISSWHLNEYESFAMWQIFTQKQEGLAIQSTIGRLQQSLHPEQSFRQYIGEVNYIDYKKEYIPFDNTFFPFLFKRKSFQYEREIRIITDVSGQAITIDNGLKIDVDLCQLIERIYIHPKSENWYKNLVIELVKRLGFDFGIEKSDLESEILI</sequence>
<evidence type="ECO:0000313" key="2">
    <source>
        <dbReference type="Proteomes" id="UP000712080"/>
    </source>
</evidence>
<protein>
    <recommendedName>
        <fullName evidence="3">DUF2971 domain-containing protein</fullName>
    </recommendedName>
</protein>
<comment type="caution">
    <text evidence="1">The sequence shown here is derived from an EMBL/GenBank/DDBJ whole genome shotgun (WGS) entry which is preliminary data.</text>
</comment>
<proteinExistence type="predicted"/>